<dbReference type="InterPro" id="IPR030393">
    <property type="entry name" value="G_ENGB_dom"/>
</dbReference>
<comment type="similarity">
    <text evidence="2 10">Belongs to the TRAFAC class TrmE-Era-EngA-EngB-Septin-like GTPase superfamily. EngB GTPase family.</text>
</comment>
<accession>A0AAE3HGS3</accession>
<keyword evidence="7 10" id="KW-0342">GTP-binding</keyword>
<gene>
    <name evidence="12" type="primary">yihA</name>
    <name evidence="10" type="synonym">engB</name>
    <name evidence="12" type="ORF">NSA47_07100</name>
</gene>
<dbReference type="PROSITE" id="PS51706">
    <property type="entry name" value="G_ENGB"/>
    <property type="match status" value="1"/>
</dbReference>
<keyword evidence="13" id="KW-1185">Reference proteome</keyword>
<dbReference type="GO" id="GO:0005829">
    <property type="term" value="C:cytosol"/>
    <property type="evidence" value="ECO:0007669"/>
    <property type="project" value="TreeGrafter"/>
</dbReference>
<dbReference type="PANTHER" id="PTHR11649:SF13">
    <property type="entry name" value="ENGB-TYPE G DOMAIN-CONTAINING PROTEIN"/>
    <property type="match status" value="1"/>
</dbReference>
<dbReference type="AlphaFoldDB" id="A0AAE3HGS3"/>
<dbReference type="PANTHER" id="PTHR11649">
    <property type="entry name" value="MSS1/TRME-RELATED GTP-BINDING PROTEIN"/>
    <property type="match status" value="1"/>
</dbReference>
<dbReference type="NCBIfam" id="TIGR03598">
    <property type="entry name" value="GTPase_YsxC"/>
    <property type="match status" value="1"/>
</dbReference>
<dbReference type="Proteomes" id="UP001205748">
    <property type="component" value="Unassembled WGS sequence"/>
</dbReference>
<organism evidence="12 13">
    <name type="scientific">Irregularibacter muris</name>
    <dbReference type="NCBI Taxonomy" id="1796619"/>
    <lineage>
        <taxon>Bacteria</taxon>
        <taxon>Bacillati</taxon>
        <taxon>Bacillota</taxon>
        <taxon>Clostridia</taxon>
        <taxon>Eubacteriales</taxon>
        <taxon>Eubacteriaceae</taxon>
        <taxon>Irregularibacter</taxon>
    </lineage>
</organism>
<evidence type="ECO:0000256" key="1">
    <source>
        <dbReference type="ARBA" id="ARBA00001946"/>
    </source>
</evidence>
<dbReference type="GO" id="GO:0000917">
    <property type="term" value="P:division septum assembly"/>
    <property type="evidence" value="ECO:0007669"/>
    <property type="project" value="UniProtKB-KW"/>
</dbReference>
<protein>
    <recommendedName>
        <fullName evidence="10">Probable GTP-binding protein EngB</fullName>
    </recommendedName>
</protein>
<evidence type="ECO:0000256" key="3">
    <source>
        <dbReference type="ARBA" id="ARBA00022618"/>
    </source>
</evidence>
<keyword evidence="9 10" id="KW-0131">Cell cycle</keyword>
<evidence type="ECO:0000256" key="5">
    <source>
        <dbReference type="ARBA" id="ARBA00022741"/>
    </source>
</evidence>
<dbReference type="FunFam" id="3.40.50.300:FF:000098">
    <property type="entry name" value="Probable GTP-binding protein EngB"/>
    <property type="match status" value="1"/>
</dbReference>
<evidence type="ECO:0000256" key="2">
    <source>
        <dbReference type="ARBA" id="ARBA00009638"/>
    </source>
</evidence>
<evidence type="ECO:0000256" key="10">
    <source>
        <dbReference type="HAMAP-Rule" id="MF_00321"/>
    </source>
</evidence>
<dbReference type="EMBL" id="JANKAS010000005">
    <property type="protein sequence ID" value="MCR1898759.1"/>
    <property type="molecule type" value="Genomic_DNA"/>
</dbReference>
<keyword evidence="8 10" id="KW-0717">Septation</keyword>
<keyword evidence="6" id="KW-0460">Magnesium</keyword>
<keyword evidence="5 10" id="KW-0547">Nucleotide-binding</keyword>
<dbReference type="Pfam" id="PF01926">
    <property type="entry name" value="MMR_HSR1"/>
    <property type="match status" value="1"/>
</dbReference>
<dbReference type="InterPro" id="IPR019987">
    <property type="entry name" value="GTP-bd_ribosome_bio_YsxC"/>
</dbReference>
<evidence type="ECO:0000313" key="12">
    <source>
        <dbReference type="EMBL" id="MCR1898759.1"/>
    </source>
</evidence>
<evidence type="ECO:0000256" key="7">
    <source>
        <dbReference type="ARBA" id="ARBA00023134"/>
    </source>
</evidence>
<comment type="caution">
    <text evidence="12">The sequence shown here is derived from an EMBL/GenBank/DDBJ whole genome shotgun (WGS) entry which is preliminary data.</text>
</comment>
<dbReference type="InterPro" id="IPR027417">
    <property type="entry name" value="P-loop_NTPase"/>
</dbReference>
<name>A0AAE3HGS3_9FIRM</name>
<evidence type="ECO:0000256" key="9">
    <source>
        <dbReference type="ARBA" id="ARBA00023306"/>
    </source>
</evidence>
<dbReference type="HAMAP" id="MF_00321">
    <property type="entry name" value="GTPase_EngB"/>
    <property type="match status" value="1"/>
</dbReference>
<keyword evidence="4" id="KW-0479">Metal-binding</keyword>
<feature type="domain" description="EngB-type G" evidence="11">
    <location>
        <begin position="22"/>
        <end position="195"/>
    </location>
</feature>
<evidence type="ECO:0000313" key="13">
    <source>
        <dbReference type="Proteomes" id="UP001205748"/>
    </source>
</evidence>
<evidence type="ECO:0000256" key="6">
    <source>
        <dbReference type="ARBA" id="ARBA00022842"/>
    </source>
</evidence>
<evidence type="ECO:0000256" key="8">
    <source>
        <dbReference type="ARBA" id="ARBA00023210"/>
    </source>
</evidence>
<dbReference type="GO" id="GO:0005525">
    <property type="term" value="F:GTP binding"/>
    <property type="evidence" value="ECO:0007669"/>
    <property type="project" value="UniProtKB-UniRule"/>
</dbReference>
<proteinExistence type="inferred from homology"/>
<dbReference type="GO" id="GO:0046872">
    <property type="term" value="F:metal ion binding"/>
    <property type="evidence" value="ECO:0007669"/>
    <property type="project" value="UniProtKB-KW"/>
</dbReference>
<keyword evidence="3 10" id="KW-0132">Cell division</keyword>
<dbReference type="Gene3D" id="3.40.50.300">
    <property type="entry name" value="P-loop containing nucleotide triphosphate hydrolases"/>
    <property type="match status" value="1"/>
</dbReference>
<dbReference type="RefSeq" id="WP_257530430.1">
    <property type="nucleotide sequence ID" value="NZ_JANKAS010000005.1"/>
</dbReference>
<evidence type="ECO:0000259" key="11">
    <source>
        <dbReference type="PROSITE" id="PS51706"/>
    </source>
</evidence>
<sequence length="198" mass="22980">MKVNKAEIIISAVEEAQYPSDELLEFALIGRSNVGKSSFINAMINRKALARTSSQPGKTQTMNFYLINEMFRFVDLPGYGYAKVSQKEREKWGQMIEKYLSIRENLQCVLLLVDFRHPPTRDDIAMYQWLKHFQIKTAVIATKLDKVKRSQHQKNKKMIKEDLQLNKGDALFTFSAQDKTGKEEIWQFLEDILKTNPA</sequence>
<dbReference type="InterPro" id="IPR006073">
    <property type="entry name" value="GTP-bd"/>
</dbReference>
<comment type="function">
    <text evidence="10">Necessary for normal cell division and for the maintenance of normal septation.</text>
</comment>
<comment type="cofactor">
    <cofactor evidence="1">
        <name>Mg(2+)</name>
        <dbReference type="ChEBI" id="CHEBI:18420"/>
    </cofactor>
</comment>
<evidence type="ECO:0000256" key="4">
    <source>
        <dbReference type="ARBA" id="ARBA00022723"/>
    </source>
</evidence>
<dbReference type="SUPFAM" id="SSF52540">
    <property type="entry name" value="P-loop containing nucleoside triphosphate hydrolases"/>
    <property type="match status" value="1"/>
</dbReference>
<dbReference type="CDD" id="cd01876">
    <property type="entry name" value="YihA_EngB"/>
    <property type="match status" value="1"/>
</dbReference>
<reference evidence="12" key="1">
    <citation type="submission" date="2022-07" db="EMBL/GenBank/DDBJ databases">
        <title>Enhanced cultured diversity of the mouse gut microbiota enables custom-made synthetic communities.</title>
        <authorList>
            <person name="Afrizal A."/>
        </authorList>
    </citation>
    <scope>NUCLEOTIDE SEQUENCE</scope>
    <source>
        <strain evidence="12">DSM 28593</strain>
    </source>
</reference>